<name>A0A644YUN2_9ZZZZ</name>
<evidence type="ECO:0000313" key="1">
    <source>
        <dbReference type="EMBL" id="MPM32027.1"/>
    </source>
</evidence>
<accession>A0A644YUN2</accession>
<proteinExistence type="predicted"/>
<organism evidence="1">
    <name type="scientific">bioreactor metagenome</name>
    <dbReference type="NCBI Taxonomy" id="1076179"/>
    <lineage>
        <taxon>unclassified sequences</taxon>
        <taxon>metagenomes</taxon>
        <taxon>ecological metagenomes</taxon>
    </lineage>
</organism>
<sequence length="491" mass="54893">MTNEQKPESNRTKVRREDQYQFDQPVDYVQHLLPAFNHVKPLFRWVSLVYAQFPTWISGKQAAEGGFASGKRRTASRSILVLNRTNVNDNAPHLLAYCEKRRGTPSNMERLPQDTKMPPGNRAAMRLYRLLRHQHVVLALDGLQTTGILLADQRAGKTGVARTAGSADAVDIVFRLVRHIVVDHEIDVVHVDAARGYVGCNEHGGFTRAEFAHNAVALVLRKVAVEAGGRRAAGEELFGYGFYPVPCVAEDQRQPWGSLLHELADGDDFARFRGMHTHLADGLGRFVALADFDAQGIDKVLFGDDGDFLAHGRGKEHGLVLARDIGEDRLDIRQKAEIEHFVRFVKNDKPNVAELECVLADKVLDAAGRADNDLRALTERLQLDVGRLPAVNADGADGQVRGELFNDACGLQREFARGAEDERLYFVVFGLDALHDGDDERRRFAGARLRDAYEVASVHQRFERLLLNGRRGVIVRSFERAPHRCGKEFLI</sequence>
<reference evidence="1" key="1">
    <citation type="submission" date="2019-08" db="EMBL/GenBank/DDBJ databases">
        <authorList>
            <person name="Kucharzyk K."/>
            <person name="Murdoch R.W."/>
            <person name="Higgins S."/>
            <person name="Loffler F."/>
        </authorList>
    </citation>
    <scope>NUCLEOTIDE SEQUENCE</scope>
</reference>
<gene>
    <name evidence="1" type="ORF">SDC9_78585</name>
</gene>
<dbReference type="AntiFam" id="ANF00149">
    <property type="entry name" value="Shadow ORF (opposite cshA)"/>
</dbReference>
<dbReference type="AlphaFoldDB" id="A0A644YUN2"/>
<dbReference type="EMBL" id="VSSQ01006244">
    <property type="protein sequence ID" value="MPM32027.1"/>
    <property type="molecule type" value="Genomic_DNA"/>
</dbReference>
<protein>
    <submittedName>
        <fullName evidence="1">Uncharacterized protein</fullName>
    </submittedName>
</protein>
<comment type="caution">
    <text evidence="1">The sequence shown here is derived from an EMBL/GenBank/DDBJ whole genome shotgun (WGS) entry which is preliminary data.</text>
</comment>